<evidence type="ECO:0000256" key="2">
    <source>
        <dbReference type="ARBA" id="ARBA00022475"/>
    </source>
</evidence>
<name>A0A098MCN0_9BACL</name>
<evidence type="ECO:0000313" key="15">
    <source>
        <dbReference type="Proteomes" id="UP000029734"/>
    </source>
</evidence>
<dbReference type="Gene3D" id="3.30.450.20">
    <property type="entry name" value="PAS domain"/>
    <property type="match status" value="2"/>
</dbReference>
<evidence type="ECO:0000256" key="1">
    <source>
        <dbReference type="ARBA" id="ARBA00004651"/>
    </source>
</evidence>
<keyword evidence="6 11" id="KW-0472">Membrane</keyword>
<keyword evidence="7 9" id="KW-0807">Transducer</keyword>
<evidence type="ECO:0000256" key="5">
    <source>
        <dbReference type="ARBA" id="ARBA00022989"/>
    </source>
</evidence>
<evidence type="ECO:0000259" key="13">
    <source>
        <dbReference type="PROSITE" id="PS50885"/>
    </source>
</evidence>
<dbReference type="SUPFAM" id="SSF58104">
    <property type="entry name" value="Methyl-accepting chemotaxis protein (MCP) signaling domain"/>
    <property type="match status" value="1"/>
</dbReference>
<feature type="domain" description="HAMP" evidence="13">
    <location>
        <begin position="301"/>
        <end position="353"/>
    </location>
</feature>
<organism evidence="14 15">
    <name type="scientific">Paenibacillus wynnii</name>
    <dbReference type="NCBI Taxonomy" id="268407"/>
    <lineage>
        <taxon>Bacteria</taxon>
        <taxon>Bacillati</taxon>
        <taxon>Bacillota</taxon>
        <taxon>Bacilli</taxon>
        <taxon>Bacillales</taxon>
        <taxon>Paenibacillaceae</taxon>
        <taxon>Paenibacillus</taxon>
    </lineage>
</organism>
<dbReference type="GO" id="GO:0007165">
    <property type="term" value="P:signal transduction"/>
    <property type="evidence" value="ECO:0007669"/>
    <property type="project" value="UniProtKB-KW"/>
</dbReference>
<dbReference type="OrthoDB" id="243053at2"/>
<keyword evidence="5 11" id="KW-1133">Transmembrane helix</keyword>
<evidence type="ECO:0000256" key="6">
    <source>
        <dbReference type="ARBA" id="ARBA00023136"/>
    </source>
</evidence>
<feature type="transmembrane region" description="Helical" evidence="11">
    <location>
        <begin position="281"/>
        <end position="300"/>
    </location>
</feature>
<dbReference type="PROSITE" id="PS50885">
    <property type="entry name" value="HAMP"/>
    <property type="match status" value="1"/>
</dbReference>
<dbReference type="Pfam" id="PF00672">
    <property type="entry name" value="HAMP"/>
    <property type="match status" value="1"/>
</dbReference>
<evidence type="ECO:0000256" key="10">
    <source>
        <dbReference type="SAM" id="Coils"/>
    </source>
</evidence>
<evidence type="ECO:0000256" key="7">
    <source>
        <dbReference type="ARBA" id="ARBA00023224"/>
    </source>
</evidence>
<evidence type="ECO:0000256" key="4">
    <source>
        <dbReference type="ARBA" id="ARBA00022692"/>
    </source>
</evidence>
<keyword evidence="10" id="KW-0175">Coiled coil</keyword>
<dbReference type="EMBL" id="JQCR01000002">
    <property type="protein sequence ID" value="KGE20315.1"/>
    <property type="molecule type" value="Genomic_DNA"/>
</dbReference>
<reference evidence="14 15" key="1">
    <citation type="submission" date="2014-08" db="EMBL/GenBank/DDBJ databases">
        <authorList>
            <person name="den Bakker H.C."/>
        </authorList>
    </citation>
    <scope>NUCLEOTIDE SEQUENCE [LARGE SCALE GENOMIC DNA]</scope>
    <source>
        <strain evidence="14 15">DSM 18334</strain>
    </source>
</reference>
<dbReference type="CDD" id="cd11386">
    <property type="entry name" value="MCP_signal"/>
    <property type="match status" value="1"/>
</dbReference>
<dbReference type="InterPro" id="IPR004089">
    <property type="entry name" value="MCPsignal_dom"/>
</dbReference>
<evidence type="ECO:0000256" key="3">
    <source>
        <dbReference type="ARBA" id="ARBA00022500"/>
    </source>
</evidence>
<dbReference type="CDD" id="cd12912">
    <property type="entry name" value="PDC2_MCP_like"/>
    <property type="match status" value="1"/>
</dbReference>
<proteinExistence type="inferred from homology"/>
<dbReference type="CDD" id="cd06225">
    <property type="entry name" value="HAMP"/>
    <property type="match status" value="1"/>
</dbReference>
<evidence type="ECO:0008006" key="16">
    <source>
        <dbReference type="Google" id="ProtNLM"/>
    </source>
</evidence>
<dbReference type="STRING" id="268407.PWYN_13950"/>
<dbReference type="InterPro" id="IPR033479">
    <property type="entry name" value="dCache_1"/>
</dbReference>
<sequence length="659" mass="71169">MNKKVRMSIRTKLILTYLLVLLVPSFIIGTQTYQSASNEMEEQLLNSATESVVAVNEIIDSNVSSKINDINYFAAQLSSDAVNSEVNGETSAGVLTRLREYAALHPDVLDIYVGTGRGKSIHATDQKLPDGYDPRKDNSYVNALKHGKGIVISPAFTTINNETAIAISAVLEGGNGVIALNLNLKELASLTNLKVGKDGYIFIVDNSKKFLVHPTEAIGKESTLDFVKKMFENEAALFDYSFKDTNKKMTYVTNELTGWRVAGTISKDEITAATKDIRTRAIIVIAISVLLALVLIYFNVRSILAPLLRLRKATEVISRGDLTIDIGSFRRDEIGMLAENFGIMVLNLREMITSVQEMTDNVSSSAEELMAGAEQTTKAIEHVTIAIQEVAVGSEQQVKSVQKGMESTAATTSEVANIAEYMVQVSEMMGKTSHSAAEGNDSVISVVDKINSIQITVEELGGVIDKLNDRTGQIIGIVGVITGIARQTNLLALNASIEAARAGEQGRGFAVVASEVRKLAEESEKSARLISDQISSIYGEMKLAAETMEQAKERVTEGIMAVDTTGRSFSRIRRAVKGAAEKIEAMNEAVRKLSIEAGSMEQAIGDIKGISEEAAGNTETISAAAQEQLASVEEIASSSADLSHLAEELQKLVGRFKLQ</sequence>
<keyword evidence="15" id="KW-1185">Reference proteome</keyword>
<protein>
    <recommendedName>
        <fullName evidence="16">Chemotaxis protein</fullName>
    </recommendedName>
</protein>
<dbReference type="PANTHER" id="PTHR32089:SF114">
    <property type="entry name" value="METHYL-ACCEPTING CHEMOTAXIS PROTEIN MCPB"/>
    <property type="match status" value="1"/>
</dbReference>
<comment type="subcellular location">
    <subcellularLocation>
        <location evidence="1">Cell membrane</location>
        <topology evidence="1">Multi-pass membrane protein</topology>
    </subcellularLocation>
</comment>
<evidence type="ECO:0000256" key="11">
    <source>
        <dbReference type="SAM" id="Phobius"/>
    </source>
</evidence>
<dbReference type="GO" id="GO:0005886">
    <property type="term" value="C:plasma membrane"/>
    <property type="evidence" value="ECO:0007669"/>
    <property type="project" value="UniProtKB-SubCell"/>
</dbReference>
<comment type="similarity">
    <text evidence="8">Belongs to the methyl-accepting chemotaxis (MCP) protein family.</text>
</comment>
<accession>A0A098MCN0</accession>
<keyword evidence="2" id="KW-1003">Cell membrane</keyword>
<keyword evidence="4 11" id="KW-0812">Transmembrane</keyword>
<evidence type="ECO:0000256" key="8">
    <source>
        <dbReference type="ARBA" id="ARBA00029447"/>
    </source>
</evidence>
<dbReference type="PANTHER" id="PTHR32089">
    <property type="entry name" value="METHYL-ACCEPTING CHEMOTAXIS PROTEIN MCPB"/>
    <property type="match status" value="1"/>
</dbReference>
<dbReference type="PROSITE" id="PS50111">
    <property type="entry name" value="CHEMOTAXIS_TRANSDUC_2"/>
    <property type="match status" value="1"/>
</dbReference>
<dbReference type="CDD" id="cd18773">
    <property type="entry name" value="PDC1_HK_sensor"/>
    <property type="match status" value="1"/>
</dbReference>
<feature type="domain" description="Methyl-accepting transducer" evidence="12">
    <location>
        <begin position="372"/>
        <end position="643"/>
    </location>
</feature>
<reference evidence="14 15" key="2">
    <citation type="submission" date="2014-10" db="EMBL/GenBank/DDBJ databases">
        <title>Comparative genomics of the Paenibacillus odorifer group.</title>
        <authorList>
            <person name="Tsai Y.-C."/>
            <person name="Martin N."/>
            <person name="Korlach J."/>
            <person name="Wiedmann M."/>
        </authorList>
    </citation>
    <scope>NUCLEOTIDE SEQUENCE [LARGE SCALE GENOMIC DNA]</scope>
    <source>
        <strain evidence="14 15">DSM 18334</strain>
    </source>
</reference>
<dbReference type="Proteomes" id="UP000029734">
    <property type="component" value="Unassembled WGS sequence"/>
</dbReference>
<keyword evidence="3" id="KW-0145">Chemotaxis</keyword>
<dbReference type="SMART" id="SM00283">
    <property type="entry name" value="MA"/>
    <property type="match status" value="1"/>
</dbReference>
<dbReference type="eggNOG" id="COG0840">
    <property type="taxonomic scope" value="Bacteria"/>
</dbReference>
<feature type="coiled-coil region" evidence="10">
    <location>
        <begin position="576"/>
        <end position="603"/>
    </location>
</feature>
<dbReference type="GO" id="GO:0006935">
    <property type="term" value="P:chemotaxis"/>
    <property type="evidence" value="ECO:0007669"/>
    <property type="project" value="UniProtKB-KW"/>
</dbReference>
<comment type="caution">
    <text evidence="14">The sequence shown here is derived from an EMBL/GenBank/DDBJ whole genome shotgun (WGS) entry which is preliminary data.</text>
</comment>
<dbReference type="SMART" id="SM00304">
    <property type="entry name" value="HAMP"/>
    <property type="match status" value="1"/>
</dbReference>
<gene>
    <name evidence="14" type="ORF">PWYN_13950</name>
</gene>
<dbReference type="InterPro" id="IPR003660">
    <property type="entry name" value="HAMP_dom"/>
</dbReference>
<dbReference type="RefSeq" id="WP_036652446.1">
    <property type="nucleotide sequence ID" value="NZ_JQCR01000002.1"/>
</dbReference>
<dbReference type="Gene3D" id="1.10.287.950">
    <property type="entry name" value="Methyl-accepting chemotaxis protein"/>
    <property type="match status" value="1"/>
</dbReference>
<evidence type="ECO:0000256" key="9">
    <source>
        <dbReference type="PROSITE-ProRule" id="PRU00284"/>
    </source>
</evidence>
<evidence type="ECO:0000313" key="14">
    <source>
        <dbReference type="EMBL" id="KGE20315.1"/>
    </source>
</evidence>
<dbReference type="AlphaFoldDB" id="A0A098MCN0"/>
<dbReference type="Pfam" id="PF00015">
    <property type="entry name" value="MCPsignal"/>
    <property type="match status" value="1"/>
</dbReference>
<evidence type="ECO:0000259" key="12">
    <source>
        <dbReference type="PROSITE" id="PS50111"/>
    </source>
</evidence>
<dbReference type="Pfam" id="PF02743">
    <property type="entry name" value="dCache_1"/>
    <property type="match status" value="1"/>
</dbReference>